<organism evidence="2">
    <name type="scientific">mine drainage metagenome</name>
    <dbReference type="NCBI Taxonomy" id="410659"/>
    <lineage>
        <taxon>unclassified sequences</taxon>
        <taxon>metagenomes</taxon>
        <taxon>ecological metagenomes</taxon>
    </lineage>
</organism>
<accession>A0A1J5SHR2</accession>
<reference evidence="2" key="1">
    <citation type="submission" date="2016-10" db="EMBL/GenBank/DDBJ databases">
        <title>Sequence of Gallionella enrichment culture.</title>
        <authorList>
            <person name="Poehlein A."/>
            <person name="Muehling M."/>
            <person name="Daniel R."/>
        </authorList>
    </citation>
    <scope>NUCLEOTIDE SEQUENCE</scope>
</reference>
<feature type="compositionally biased region" description="Basic residues" evidence="1">
    <location>
        <begin position="159"/>
        <end position="182"/>
    </location>
</feature>
<name>A0A1J5SHR2_9ZZZZ</name>
<gene>
    <name evidence="2" type="ORF">GALL_98090</name>
</gene>
<sequence>MIKRLSLCAALIGLSASLSLPASARSTCFTPEEAQAAHFRTMLQEFNVAALNCQSVDPKDPTPSIHDRYNSFVTRFGPTLQHSAQTVRRHFQRTHGNLDRWVTQVANGDGQTVTTDANYCQHASDTLDKALALDSAQLESFATTAMAPDPYVEECPAKPARHTVKAAHHRKAKAKSHHHHHSEKTAEAN</sequence>
<dbReference type="AlphaFoldDB" id="A0A1J5SHR2"/>
<dbReference type="EMBL" id="MLJW01000034">
    <property type="protein sequence ID" value="OIR07946.1"/>
    <property type="molecule type" value="Genomic_DNA"/>
</dbReference>
<proteinExistence type="predicted"/>
<evidence type="ECO:0000313" key="2">
    <source>
        <dbReference type="EMBL" id="OIR07946.1"/>
    </source>
</evidence>
<protein>
    <submittedName>
        <fullName evidence="2">Uncharacterized protein</fullName>
    </submittedName>
</protein>
<evidence type="ECO:0000256" key="1">
    <source>
        <dbReference type="SAM" id="MobiDB-lite"/>
    </source>
</evidence>
<comment type="caution">
    <text evidence="2">The sequence shown here is derived from an EMBL/GenBank/DDBJ whole genome shotgun (WGS) entry which is preliminary data.</text>
</comment>
<feature type="region of interest" description="Disordered" evidence="1">
    <location>
        <begin position="159"/>
        <end position="189"/>
    </location>
</feature>